<dbReference type="STRING" id="1278073.MYSTI_04161"/>
<dbReference type="Proteomes" id="UP000011131">
    <property type="component" value="Chromosome"/>
</dbReference>
<proteinExistence type="predicted"/>
<dbReference type="PATRIC" id="fig|1278073.3.peg.4233"/>
<dbReference type="AlphaFoldDB" id="L7U977"/>
<dbReference type="EMBL" id="CP004025">
    <property type="protein sequence ID" value="AGC45461.1"/>
    <property type="molecule type" value="Genomic_DNA"/>
</dbReference>
<evidence type="ECO:0000313" key="1">
    <source>
        <dbReference type="EMBL" id="AGC45461.1"/>
    </source>
</evidence>
<protein>
    <submittedName>
        <fullName evidence="1">Uncharacterized protein</fullName>
    </submittedName>
</protein>
<gene>
    <name evidence="1" type="ordered locus">MYSTI_04161</name>
</gene>
<accession>L7U977</accession>
<name>L7U977_MYXSD</name>
<evidence type="ECO:0000313" key="2">
    <source>
        <dbReference type="Proteomes" id="UP000011131"/>
    </source>
</evidence>
<keyword evidence="2" id="KW-1185">Reference proteome</keyword>
<dbReference type="HOGENOM" id="CLU_899620_0_0_7"/>
<dbReference type="RefSeq" id="WP_015349721.1">
    <property type="nucleotide sequence ID" value="NC_020126.1"/>
</dbReference>
<sequence length="309" mass="34036">MLESFGQTHIPEYGNECEWMGLDHEAVMLSAAGHEEANRSIVWPVEAVINGDYTRPRLLHPGTLERLGGCERIRSVKVIKQRDFATFELWAERCASASPKALLSVDPARALYTRRPARELLSIRVANGSSEYAALVSELAYADWTGQDTDIWLRPFADAPFRVHRRAPGAYRQVSSESILDTRGFDRLAVSVELTCLAEDSRPAAIIKPTVELFGRCGSDRPYRSQEIGTNPDVGHNGDTWRGDGGFSFAAVHTLMLGGAGATVTDSDLWQESYLPPAIAVRLALTGHTWRAAEFLDGDLELTVTVTGY</sequence>
<reference evidence="1 2" key="1">
    <citation type="journal article" date="2013" name="Genome Announc.">
        <title>Complete genome sequence of Myxococcus stipitatus strain DSM 14675, a fruiting myxobacterium.</title>
        <authorList>
            <person name="Huntley S."/>
            <person name="Kneip S."/>
            <person name="Treuner-Lange A."/>
            <person name="Sogaard-Andersen L."/>
        </authorList>
    </citation>
    <scope>NUCLEOTIDE SEQUENCE [LARGE SCALE GENOMIC DNA]</scope>
    <source>
        <strain evidence="2">DSM 14675 / JCM 12634 / Mx s8</strain>
    </source>
</reference>
<organism evidence="1 2">
    <name type="scientific">Myxococcus stipitatus (strain DSM 14675 / JCM 12634 / Mx s8)</name>
    <dbReference type="NCBI Taxonomy" id="1278073"/>
    <lineage>
        <taxon>Bacteria</taxon>
        <taxon>Pseudomonadati</taxon>
        <taxon>Myxococcota</taxon>
        <taxon>Myxococcia</taxon>
        <taxon>Myxococcales</taxon>
        <taxon>Cystobacterineae</taxon>
        <taxon>Myxococcaceae</taxon>
        <taxon>Myxococcus</taxon>
    </lineage>
</organism>
<dbReference type="KEGG" id="msd:MYSTI_04161"/>